<reference evidence="2 3" key="1">
    <citation type="submission" date="2022-10" db="EMBL/GenBank/DDBJ databases">
        <title>The complete genomes of actinobacterial strains from the NBC collection.</title>
        <authorList>
            <person name="Joergensen T.S."/>
            <person name="Alvarez Arevalo M."/>
            <person name="Sterndorff E.B."/>
            <person name="Faurdal D."/>
            <person name="Vuksanovic O."/>
            <person name="Mourched A.-S."/>
            <person name="Charusanti P."/>
            <person name="Shaw S."/>
            <person name="Blin K."/>
            <person name="Weber T."/>
        </authorList>
    </citation>
    <scope>NUCLEOTIDE SEQUENCE [LARGE SCALE GENOMIC DNA]</scope>
    <source>
        <strain evidence="2 3">NBC 01809</strain>
    </source>
</reference>
<sequence length="584" mass="63460">MTTERSHLTVVGQAESDTARRARETHERHLAKQADKKERARKAEYRRAEIKARADQLAANGQPRVLLDTDPAAIRAISGAVDDGAIPDTYVRAGTVVVVETPSGAIATDDDPAQIITIVDQTRLARLLADHTFTYELTKEKLADGSTELVETEATPKGHVAAAALSSANWPKLAPLNGIVTTPVFRPDDGSLVQTPGYDPATGLIYAPKLPLPVVPERPSEEELAAARAFITDELLIDFPWVGPSRANYLGMLVAPLLRPYLGGVPVPLAAVDATSPATGKSLLTTIMTKVYSGYTRPWVGDDVELRKVITSILVDKGGAVVCLDNVGKAETVDQPTLAALLTATVWSDRILGVSTTVRVPNDRVWFVTGNSLSIGGDIASRTVLIRLDAQMPDPAMRPPSRFALGDLEEWLGDPINRATVLYHLLILVRGWIVGGARRVETPMRSFTPWASATAGFLDWLNEPGFMTNRDSLHEVDEEEAQYGAFYARWHELFGDKRLTAKVLHESVLPKAEWSAGGEDWRGTFLVRRKDGQPPSAVGLGKMLGSERGRYRGGYRLNGFYDSDTKVWSYSVTPKAAGVPDGAQ</sequence>
<evidence type="ECO:0000313" key="2">
    <source>
        <dbReference type="EMBL" id="WSA34527.1"/>
    </source>
</evidence>
<evidence type="ECO:0008006" key="4">
    <source>
        <dbReference type="Google" id="ProtNLM"/>
    </source>
</evidence>
<gene>
    <name evidence="2" type="ORF">OIE14_11035</name>
</gene>
<keyword evidence="3" id="KW-1185">Reference proteome</keyword>
<feature type="compositionally biased region" description="Basic and acidic residues" evidence="1">
    <location>
        <begin position="17"/>
        <end position="42"/>
    </location>
</feature>
<dbReference type="EMBL" id="CP109071">
    <property type="protein sequence ID" value="WSA34527.1"/>
    <property type="molecule type" value="Genomic_DNA"/>
</dbReference>
<accession>A0ABZ1EJT3</accession>
<dbReference type="Proteomes" id="UP001334804">
    <property type="component" value="Chromosome"/>
</dbReference>
<dbReference type="RefSeq" id="WP_326564533.1">
    <property type="nucleotide sequence ID" value="NZ_CP109071.1"/>
</dbReference>
<name>A0ABZ1EJT3_9ACTN</name>
<organism evidence="2 3">
    <name type="scientific">Micromonospora peucetia</name>
    <dbReference type="NCBI Taxonomy" id="47871"/>
    <lineage>
        <taxon>Bacteria</taxon>
        <taxon>Bacillati</taxon>
        <taxon>Actinomycetota</taxon>
        <taxon>Actinomycetes</taxon>
        <taxon>Micromonosporales</taxon>
        <taxon>Micromonosporaceae</taxon>
        <taxon>Micromonospora</taxon>
    </lineage>
</organism>
<proteinExistence type="predicted"/>
<evidence type="ECO:0000313" key="3">
    <source>
        <dbReference type="Proteomes" id="UP001334804"/>
    </source>
</evidence>
<evidence type="ECO:0000256" key="1">
    <source>
        <dbReference type="SAM" id="MobiDB-lite"/>
    </source>
</evidence>
<feature type="region of interest" description="Disordered" evidence="1">
    <location>
        <begin position="1"/>
        <end position="42"/>
    </location>
</feature>
<protein>
    <recommendedName>
        <fullName evidence="4">DNA primase/helicase</fullName>
    </recommendedName>
</protein>